<comment type="caution">
    <text evidence="1">The sequence shown here is derived from an EMBL/GenBank/DDBJ whole genome shotgun (WGS) entry which is preliminary data.</text>
</comment>
<organism evidence="1 2">
    <name type="scientific">Halosaccharopolyspora lacisalsi</name>
    <dbReference type="NCBI Taxonomy" id="1000566"/>
    <lineage>
        <taxon>Bacteria</taxon>
        <taxon>Bacillati</taxon>
        <taxon>Actinomycetota</taxon>
        <taxon>Actinomycetes</taxon>
        <taxon>Pseudonocardiales</taxon>
        <taxon>Pseudonocardiaceae</taxon>
        <taxon>Halosaccharopolyspora</taxon>
    </lineage>
</organism>
<dbReference type="AlphaFoldDB" id="A0A839DMY7"/>
<evidence type="ECO:0000313" key="2">
    <source>
        <dbReference type="Proteomes" id="UP000569329"/>
    </source>
</evidence>
<accession>A0A839DMY7</accession>
<evidence type="ECO:0000313" key="1">
    <source>
        <dbReference type="EMBL" id="MBA8822874.1"/>
    </source>
</evidence>
<keyword evidence="2" id="KW-1185">Reference proteome</keyword>
<evidence type="ECO:0008006" key="3">
    <source>
        <dbReference type="Google" id="ProtNLM"/>
    </source>
</evidence>
<name>A0A839DMY7_9PSEU</name>
<protein>
    <recommendedName>
        <fullName evidence="3">DUF885 domain-containing protein</fullName>
    </recommendedName>
</protein>
<dbReference type="EMBL" id="JACGWZ010000001">
    <property type="protein sequence ID" value="MBA8822874.1"/>
    <property type="molecule type" value="Genomic_DNA"/>
</dbReference>
<reference evidence="1 2" key="1">
    <citation type="submission" date="2020-07" db="EMBL/GenBank/DDBJ databases">
        <title>Sequencing the genomes of 1000 actinobacteria strains.</title>
        <authorList>
            <person name="Klenk H.-P."/>
        </authorList>
    </citation>
    <scope>NUCLEOTIDE SEQUENCE [LARGE SCALE GENOMIC DNA]</scope>
    <source>
        <strain evidence="1 2">DSM 45975</strain>
    </source>
</reference>
<proteinExistence type="predicted"/>
<gene>
    <name evidence="1" type="ORF">FHX42_000203</name>
</gene>
<sequence>MRTLVTEYLMLGLRFGRLVPGFVDSYTGDPRLRARVDAEERPDPARLASAAARLRARLDQVPLSRRRRTFLEAQLRALECSGRKLAGSRMSFRGELREYFQVEVSFGDQDEYRRAHAELDELLTGGGPLADRLAAFRESTRVPPDHLERCVRVLSGALRQRVRGVFGLPPGETVEYRIVTGEPWSGLHSYLGNHRSRVVVNADSTVRMAGLAHLVAHEAYPGHHTQDCHTDRFPDDPAPSERSMCLLNTPQSLMAEGLAELGLVVTVGPGWGGWLREVFAELGLHLDGERAERLDAIMNVLRPVRQDAALMLHEYHADVDDVLAYLRRWLLVSEEKARQLVRFLSHPSWRAYTTTYVEGRRLLSSWLDARPPTVSAAQRYAALLSEPPTPRTVAERVPRAEQSSRVLRVAQR</sequence>
<dbReference type="Proteomes" id="UP000569329">
    <property type="component" value="Unassembled WGS sequence"/>
</dbReference>